<gene>
    <name evidence="7" type="ORF">SAMN02745823_02174</name>
</gene>
<dbReference type="OrthoDB" id="1863104at2"/>
<dbReference type="Pfam" id="PF01925">
    <property type="entry name" value="TauE"/>
    <property type="match status" value="1"/>
</dbReference>
<dbReference type="Proteomes" id="UP000183995">
    <property type="component" value="Unassembled WGS sequence"/>
</dbReference>
<keyword evidence="6" id="KW-1003">Cell membrane</keyword>
<dbReference type="STRING" id="1123282.SAMN02745823_02174"/>
<feature type="transmembrane region" description="Helical" evidence="6">
    <location>
        <begin position="12"/>
        <end position="37"/>
    </location>
</feature>
<keyword evidence="5 6" id="KW-0472">Membrane</keyword>
<keyword evidence="3 6" id="KW-0812">Transmembrane</keyword>
<comment type="subcellular location">
    <subcellularLocation>
        <location evidence="6">Cell membrane</location>
        <topology evidence="6">Multi-pass membrane protein</topology>
    </subcellularLocation>
    <subcellularLocation>
        <location evidence="1">Membrane</location>
        <topology evidence="1">Multi-pass membrane protein</topology>
    </subcellularLocation>
</comment>
<keyword evidence="4 6" id="KW-1133">Transmembrane helix</keyword>
<proteinExistence type="inferred from homology"/>
<dbReference type="GO" id="GO:0005886">
    <property type="term" value="C:plasma membrane"/>
    <property type="evidence" value="ECO:0007669"/>
    <property type="project" value="UniProtKB-SubCell"/>
</dbReference>
<evidence type="ECO:0000256" key="6">
    <source>
        <dbReference type="RuleBase" id="RU363041"/>
    </source>
</evidence>
<feature type="transmembrane region" description="Helical" evidence="6">
    <location>
        <begin position="71"/>
        <end position="92"/>
    </location>
</feature>
<dbReference type="PANTHER" id="PTHR43701:SF2">
    <property type="entry name" value="MEMBRANE TRANSPORTER PROTEIN YJNA-RELATED"/>
    <property type="match status" value="1"/>
</dbReference>
<evidence type="ECO:0000313" key="8">
    <source>
        <dbReference type="Proteomes" id="UP000183995"/>
    </source>
</evidence>
<sequence>MPDKIKAAVTGALAGALNGFFGGGGGMILVPLFICWLKVDERKTFATSVFIILPLCLVSAAVYYFRSHLDLLQALPFLIGGLAGGFIGGRVFGKIPTKLLHRLFGLLLIYGGVRCLISS</sequence>
<comment type="similarity">
    <text evidence="2 6">Belongs to the 4-toluene sulfonate uptake permease (TSUP) (TC 2.A.102) family.</text>
</comment>
<accession>A0A1M5Y3E5</accession>
<protein>
    <recommendedName>
        <fullName evidence="6">Probable membrane transporter protein</fullName>
    </recommendedName>
</protein>
<dbReference type="RefSeq" id="WP_073078778.1">
    <property type="nucleotide sequence ID" value="NZ_FQXV01000007.1"/>
</dbReference>
<feature type="transmembrane region" description="Helical" evidence="6">
    <location>
        <begin position="44"/>
        <end position="65"/>
    </location>
</feature>
<dbReference type="EMBL" id="FQXV01000007">
    <property type="protein sequence ID" value="SHI06328.1"/>
    <property type="molecule type" value="Genomic_DNA"/>
</dbReference>
<dbReference type="PANTHER" id="PTHR43701">
    <property type="entry name" value="MEMBRANE TRANSPORTER PROTEIN MJ0441-RELATED"/>
    <property type="match status" value="1"/>
</dbReference>
<evidence type="ECO:0000256" key="3">
    <source>
        <dbReference type="ARBA" id="ARBA00022692"/>
    </source>
</evidence>
<dbReference type="InterPro" id="IPR051598">
    <property type="entry name" value="TSUP/Inactive_protease-like"/>
</dbReference>
<organism evidence="7 8">
    <name type="scientific">Sporobacter termitidis DSM 10068</name>
    <dbReference type="NCBI Taxonomy" id="1123282"/>
    <lineage>
        <taxon>Bacteria</taxon>
        <taxon>Bacillati</taxon>
        <taxon>Bacillota</taxon>
        <taxon>Clostridia</taxon>
        <taxon>Eubacteriales</taxon>
        <taxon>Oscillospiraceae</taxon>
        <taxon>Sporobacter</taxon>
    </lineage>
</organism>
<evidence type="ECO:0000256" key="5">
    <source>
        <dbReference type="ARBA" id="ARBA00023136"/>
    </source>
</evidence>
<evidence type="ECO:0000256" key="2">
    <source>
        <dbReference type="ARBA" id="ARBA00009142"/>
    </source>
</evidence>
<dbReference type="AlphaFoldDB" id="A0A1M5Y3E5"/>
<reference evidence="7 8" key="1">
    <citation type="submission" date="2016-11" db="EMBL/GenBank/DDBJ databases">
        <authorList>
            <person name="Jaros S."/>
            <person name="Januszkiewicz K."/>
            <person name="Wedrychowicz H."/>
        </authorList>
    </citation>
    <scope>NUCLEOTIDE SEQUENCE [LARGE SCALE GENOMIC DNA]</scope>
    <source>
        <strain evidence="7 8">DSM 10068</strain>
    </source>
</reference>
<keyword evidence="8" id="KW-1185">Reference proteome</keyword>
<name>A0A1M5Y3E5_9FIRM</name>
<dbReference type="InterPro" id="IPR002781">
    <property type="entry name" value="TM_pro_TauE-like"/>
</dbReference>
<evidence type="ECO:0000313" key="7">
    <source>
        <dbReference type="EMBL" id="SHI06328.1"/>
    </source>
</evidence>
<evidence type="ECO:0000256" key="1">
    <source>
        <dbReference type="ARBA" id="ARBA00004141"/>
    </source>
</evidence>
<evidence type="ECO:0000256" key="4">
    <source>
        <dbReference type="ARBA" id="ARBA00022989"/>
    </source>
</evidence>